<dbReference type="EMBL" id="PISP01000001">
    <property type="protein sequence ID" value="PKD44721.1"/>
    <property type="molecule type" value="Genomic_DNA"/>
</dbReference>
<evidence type="ECO:0000256" key="5">
    <source>
        <dbReference type="ARBA" id="ARBA00023098"/>
    </source>
</evidence>
<evidence type="ECO:0000313" key="12">
    <source>
        <dbReference type="Proteomes" id="UP000233398"/>
    </source>
</evidence>
<dbReference type="GO" id="GO:0005737">
    <property type="term" value="C:cytoplasm"/>
    <property type="evidence" value="ECO:0007669"/>
    <property type="project" value="UniProtKB-SubCell"/>
</dbReference>
<dbReference type="AlphaFoldDB" id="A0A2N0VKN6"/>
<evidence type="ECO:0000256" key="1">
    <source>
        <dbReference type="ARBA" id="ARBA00001232"/>
    </source>
</evidence>
<keyword evidence="3 10" id="KW-0444">Lipid biosynthesis</keyword>
<keyword evidence="7 10" id="KW-1208">Phospholipid metabolism</keyword>
<keyword evidence="2 10" id="KW-0963">Cytoplasm</keyword>
<evidence type="ECO:0000256" key="4">
    <source>
        <dbReference type="ARBA" id="ARBA00022679"/>
    </source>
</evidence>
<keyword evidence="4 10" id="KW-0808">Transferase</keyword>
<dbReference type="Proteomes" id="UP000233398">
    <property type="component" value="Unassembled WGS sequence"/>
</dbReference>
<keyword evidence="6 10" id="KW-0594">Phospholipid biosynthesis</keyword>
<dbReference type="HAMAP" id="MF_00019">
    <property type="entry name" value="PlsX"/>
    <property type="match status" value="1"/>
</dbReference>
<comment type="caution">
    <text evidence="11">The sequence shown here is derived from an EMBL/GenBank/DDBJ whole genome shotgun (WGS) entry which is preliminary data.</text>
</comment>
<dbReference type="InterPro" id="IPR012281">
    <property type="entry name" value="Phospholipid_synth_PlsX-like"/>
</dbReference>
<dbReference type="Pfam" id="PF02504">
    <property type="entry name" value="FA_synthesis"/>
    <property type="match status" value="1"/>
</dbReference>
<evidence type="ECO:0000256" key="6">
    <source>
        <dbReference type="ARBA" id="ARBA00023209"/>
    </source>
</evidence>
<dbReference type="NCBIfam" id="TIGR00182">
    <property type="entry name" value="plsX"/>
    <property type="match status" value="1"/>
</dbReference>
<dbReference type="InterPro" id="IPR003664">
    <property type="entry name" value="FA_synthesis"/>
</dbReference>
<evidence type="ECO:0000256" key="10">
    <source>
        <dbReference type="HAMAP-Rule" id="MF_00019"/>
    </source>
</evidence>
<dbReference type="GO" id="GO:0006633">
    <property type="term" value="P:fatty acid biosynthetic process"/>
    <property type="evidence" value="ECO:0007669"/>
    <property type="project" value="UniProtKB-UniRule"/>
</dbReference>
<gene>
    <name evidence="10" type="primary">plsX</name>
    <name evidence="11" type="ORF">CWD77_04455</name>
</gene>
<name>A0A2N0VKN6_9BACT</name>
<evidence type="ECO:0000313" key="11">
    <source>
        <dbReference type="EMBL" id="PKD44721.1"/>
    </source>
</evidence>
<reference evidence="11 12" key="1">
    <citation type="submission" date="2017-11" db="EMBL/GenBank/DDBJ databases">
        <title>Rhodohalobacter 15182 sp. nov., isolated from a salt lake.</title>
        <authorList>
            <person name="Han S."/>
        </authorList>
    </citation>
    <scope>NUCLEOTIDE SEQUENCE [LARGE SCALE GENOMIC DNA]</scope>
    <source>
        <strain evidence="11 12">15182</strain>
    </source>
</reference>
<comment type="pathway">
    <text evidence="10">Lipid metabolism; phospholipid metabolism.</text>
</comment>
<comment type="catalytic activity">
    <reaction evidence="1 10">
        <text>a fatty acyl-[ACP] + phosphate = an acyl phosphate + holo-[ACP]</text>
        <dbReference type="Rhea" id="RHEA:42292"/>
        <dbReference type="Rhea" id="RHEA-COMP:9685"/>
        <dbReference type="Rhea" id="RHEA-COMP:14125"/>
        <dbReference type="ChEBI" id="CHEBI:43474"/>
        <dbReference type="ChEBI" id="CHEBI:59918"/>
        <dbReference type="ChEBI" id="CHEBI:64479"/>
        <dbReference type="ChEBI" id="CHEBI:138651"/>
        <dbReference type="EC" id="2.3.1.274"/>
    </reaction>
</comment>
<dbReference type="GO" id="GO:0008654">
    <property type="term" value="P:phospholipid biosynthetic process"/>
    <property type="evidence" value="ECO:0007669"/>
    <property type="project" value="UniProtKB-KW"/>
</dbReference>
<evidence type="ECO:0000256" key="8">
    <source>
        <dbReference type="ARBA" id="ARBA00024069"/>
    </source>
</evidence>
<keyword evidence="11" id="KW-0012">Acyltransferase</keyword>
<keyword evidence="12" id="KW-1185">Reference proteome</keyword>
<dbReference type="UniPathway" id="UPA00085"/>
<evidence type="ECO:0000256" key="7">
    <source>
        <dbReference type="ARBA" id="ARBA00023264"/>
    </source>
</evidence>
<accession>A0A2N0VKN6</accession>
<comment type="subunit">
    <text evidence="9 10">Homodimer. Probably interacts with PlsY.</text>
</comment>
<dbReference type="Gene3D" id="3.40.718.10">
    <property type="entry name" value="Isopropylmalate Dehydrogenase"/>
    <property type="match status" value="1"/>
</dbReference>
<protein>
    <recommendedName>
        <fullName evidence="8 10">Phosphate acyltransferase</fullName>
        <ecNumber evidence="8 10">2.3.1.274</ecNumber>
    </recommendedName>
    <alternativeName>
        <fullName evidence="10">Acyl-ACP phosphotransacylase</fullName>
    </alternativeName>
    <alternativeName>
        <fullName evidence="10">Acyl-[acyl-carrier-protein]--phosphate acyltransferase</fullName>
    </alternativeName>
    <alternativeName>
        <fullName evidence="10">Phosphate-acyl-ACP acyltransferase</fullName>
    </alternativeName>
</protein>
<proteinExistence type="inferred from homology"/>
<dbReference type="PANTHER" id="PTHR30100">
    <property type="entry name" value="FATTY ACID/PHOSPHOLIPID SYNTHESIS PROTEIN PLSX"/>
    <property type="match status" value="1"/>
</dbReference>
<dbReference type="EC" id="2.3.1.274" evidence="8 10"/>
<dbReference type="SUPFAM" id="SSF53659">
    <property type="entry name" value="Isocitrate/Isopropylmalate dehydrogenase-like"/>
    <property type="match status" value="1"/>
</dbReference>
<comment type="subcellular location">
    <subcellularLocation>
        <location evidence="10">Cytoplasm</location>
    </subcellularLocation>
    <text evidence="10">Associated with the membrane possibly through PlsY.</text>
</comment>
<evidence type="ECO:0000256" key="3">
    <source>
        <dbReference type="ARBA" id="ARBA00022516"/>
    </source>
</evidence>
<dbReference type="GO" id="GO:0043811">
    <property type="term" value="F:phosphate:acyl-[acyl carrier protein] acyltransferase activity"/>
    <property type="evidence" value="ECO:0007669"/>
    <property type="project" value="UniProtKB-UniRule"/>
</dbReference>
<comment type="similarity">
    <text evidence="10">Belongs to the PlsX family.</text>
</comment>
<dbReference type="PANTHER" id="PTHR30100:SF1">
    <property type="entry name" value="PHOSPHATE ACYLTRANSFERASE"/>
    <property type="match status" value="1"/>
</dbReference>
<organism evidence="11 12">
    <name type="scientific">Rhodohalobacter barkolensis</name>
    <dbReference type="NCBI Taxonomy" id="2053187"/>
    <lineage>
        <taxon>Bacteria</taxon>
        <taxon>Pseudomonadati</taxon>
        <taxon>Balneolota</taxon>
        <taxon>Balneolia</taxon>
        <taxon>Balneolales</taxon>
        <taxon>Balneolaceae</taxon>
        <taxon>Rhodohalobacter</taxon>
    </lineage>
</organism>
<evidence type="ECO:0000256" key="2">
    <source>
        <dbReference type="ARBA" id="ARBA00022490"/>
    </source>
</evidence>
<dbReference type="OrthoDB" id="9806408at2"/>
<sequence length="327" mass="34897">MLIAVDAVGGDHYPKNPVLGAIEALKVDDSIEILLLGPEDLIQTELLGLEYDQNRLHIQHAPEIIGMQDSPSAAVKSKRSSSIAIGISAHKNGDCDAFVSAGNTGALLAASTLILGKLEGVIRPTISATYPTLKGISLLIDAGANLDLKPEMYLQFAKMGSIFSTEILNKSNPTIGLLNIGEEPEKGTDCHKEVYKLLSELDEFKGNIEGKDILYGATDIYLTDGFTGNVVLKFGESIPGVLKLLLSKTMEEEKVAPEVQKQLYTILTKGLNTFNYEHVGGVPFLGVNGTSLVGHGGSSPMAIKNMILNAAQCVTHKLNDKIVASLN</sequence>
<dbReference type="RefSeq" id="WP_101072009.1">
    <property type="nucleotide sequence ID" value="NZ_PISP01000001.1"/>
</dbReference>
<evidence type="ECO:0000256" key="9">
    <source>
        <dbReference type="ARBA" id="ARBA00046608"/>
    </source>
</evidence>
<comment type="function">
    <text evidence="10">Catalyzes the reversible formation of acyl-phosphate (acyl-PO(4)) from acyl-[acyl-carrier-protein] (acyl-ACP). This enzyme utilizes acyl-ACP as fatty acyl donor, but not acyl-CoA.</text>
</comment>
<dbReference type="PIRSF" id="PIRSF002465">
    <property type="entry name" value="Phsphlp_syn_PlsX"/>
    <property type="match status" value="1"/>
</dbReference>
<keyword evidence="5 10" id="KW-0443">Lipid metabolism</keyword>